<evidence type="ECO:0000313" key="9">
    <source>
        <dbReference type="Proteomes" id="UP000199031"/>
    </source>
</evidence>
<organism evidence="8 9">
    <name type="scientific">Parafilimonas terrae</name>
    <dbReference type="NCBI Taxonomy" id="1465490"/>
    <lineage>
        <taxon>Bacteria</taxon>
        <taxon>Pseudomonadati</taxon>
        <taxon>Bacteroidota</taxon>
        <taxon>Chitinophagia</taxon>
        <taxon>Chitinophagales</taxon>
        <taxon>Chitinophagaceae</taxon>
        <taxon>Parafilimonas</taxon>
    </lineage>
</organism>
<dbReference type="Gene3D" id="3.30.920.30">
    <property type="entry name" value="Hypothetical protein"/>
    <property type="match status" value="1"/>
</dbReference>
<dbReference type="PANTHER" id="PTHR34873">
    <property type="entry name" value="SSR1766 PROTEIN"/>
    <property type="match status" value="1"/>
</dbReference>
<comment type="similarity">
    <text evidence="1">Belongs to the HicA mRNA interferase family.</text>
</comment>
<dbReference type="PANTHER" id="PTHR34873:SF3">
    <property type="entry name" value="ADDICTION MODULE TOXIN, HICA FAMILY"/>
    <property type="match status" value="1"/>
</dbReference>
<dbReference type="InterPro" id="IPR038570">
    <property type="entry name" value="HicA_sf"/>
</dbReference>
<dbReference type="EMBL" id="FOXQ01000010">
    <property type="protein sequence ID" value="SFQ36867.1"/>
    <property type="molecule type" value="Genomic_DNA"/>
</dbReference>
<keyword evidence="4" id="KW-0255">Endonuclease</keyword>
<dbReference type="AlphaFoldDB" id="A0A1I5XYQ9"/>
<dbReference type="STRING" id="1465490.SAMN05444277_11020"/>
<evidence type="ECO:0000256" key="5">
    <source>
        <dbReference type="ARBA" id="ARBA00022801"/>
    </source>
</evidence>
<keyword evidence="9" id="KW-1185">Reference proteome</keyword>
<keyword evidence="2" id="KW-1277">Toxin-antitoxin system</keyword>
<dbReference type="Proteomes" id="UP000199031">
    <property type="component" value="Unassembled WGS sequence"/>
</dbReference>
<sequence>MSKTPALTPKELIKLLEQKGFVFDRAKGSHQIYFHKEKKLRVVVPMHNKDLPAGTLHAILKQADIYKNELLK</sequence>
<evidence type="ECO:0000256" key="2">
    <source>
        <dbReference type="ARBA" id="ARBA00022649"/>
    </source>
</evidence>
<evidence type="ECO:0000313" key="8">
    <source>
        <dbReference type="EMBL" id="SFQ36867.1"/>
    </source>
</evidence>
<dbReference type="InterPro" id="IPR012933">
    <property type="entry name" value="HicA_mRNA_interferase"/>
</dbReference>
<keyword evidence="6" id="KW-0694">RNA-binding</keyword>
<evidence type="ECO:0000256" key="6">
    <source>
        <dbReference type="ARBA" id="ARBA00022884"/>
    </source>
</evidence>
<keyword evidence="3" id="KW-0540">Nuclease</keyword>
<proteinExistence type="inferred from homology"/>
<name>A0A1I5XYQ9_9BACT</name>
<protein>
    <submittedName>
        <fullName evidence="8">Predicted RNA binding protein YcfA, dsRBD-like fold, HicA-like mRNA interferase family</fullName>
    </submittedName>
</protein>
<keyword evidence="5" id="KW-0378">Hydrolase</keyword>
<evidence type="ECO:0000256" key="4">
    <source>
        <dbReference type="ARBA" id="ARBA00022759"/>
    </source>
</evidence>
<accession>A0A1I5XYQ9</accession>
<dbReference type="RefSeq" id="WP_090660364.1">
    <property type="nucleotide sequence ID" value="NZ_FOXQ01000010.1"/>
</dbReference>
<evidence type="ECO:0000256" key="1">
    <source>
        <dbReference type="ARBA" id="ARBA00006620"/>
    </source>
</evidence>
<dbReference type="OrthoDB" id="9798547at2"/>
<keyword evidence="7" id="KW-0346">Stress response</keyword>
<gene>
    <name evidence="8" type="ORF">SAMN05444277_11020</name>
</gene>
<dbReference type="GO" id="GO:0004519">
    <property type="term" value="F:endonuclease activity"/>
    <property type="evidence" value="ECO:0007669"/>
    <property type="project" value="UniProtKB-KW"/>
</dbReference>
<dbReference type="Pfam" id="PF07927">
    <property type="entry name" value="HicA_toxin"/>
    <property type="match status" value="1"/>
</dbReference>
<dbReference type="GO" id="GO:0016787">
    <property type="term" value="F:hydrolase activity"/>
    <property type="evidence" value="ECO:0007669"/>
    <property type="project" value="UniProtKB-KW"/>
</dbReference>
<evidence type="ECO:0000256" key="3">
    <source>
        <dbReference type="ARBA" id="ARBA00022722"/>
    </source>
</evidence>
<reference evidence="8 9" key="1">
    <citation type="submission" date="2016-10" db="EMBL/GenBank/DDBJ databases">
        <authorList>
            <person name="de Groot N.N."/>
        </authorList>
    </citation>
    <scope>NUCLEOTIDE SEQUENCE [LARGE SCALE GENOMIC DNA]</scope>
    <source>
        <strain evidence="8 9">DSM 28286</strain>
    </source>
</reference>
<dbReference type="GO" id="GO:0003729">
    <property type="term" value="F:mRNA binding"/>
    <property type="evidence" value="ECO:0007669"/>
    <property type="project" value="InterPro"/>
</dbReference>
<evidence type="ECO:0000256" key="7">
    <source>
        <dbReference type="ARBA" id="ARBA00023016"/>
    </source>
</evidence>
<dbReference type="SUPFAM" id="SSF54786">
    <property type="entry name" value="YcfA/nrd intein domain"/>
    <property type="match status" value="1"/>
</dbReference>